<protein>
    <submittedName>
        <fullName evidence="2">Uncharacterized protein</fullName>
    </submittedName>
</protein>
<reference evidence="2 3" key="1">
    <citation type="submission" date="2016-02" db="EMBL/GenBank/DDBJ databases">
        <title>Complete genome sequence and transcriptome regulation of the pentose utilising yeast Sugiyamaella lignohabitans.</title>
        <authorList>
            <person name="Bellasio M."/>
            <person name="Peymann A."/>
            <person name="Valli M."/>
            <person name="Sipitzky M."/>
            <person name="Graf A."/>
            <person name="Sauer M."/>
            <person name="Marx H."/>
            <person name="Mattanovich D."/>
        </authorList>
    </citation>
    <scope>NUCLEOTIDE SEQUENCE [LARGE SCALE GENOMIC DNA]</scope>
    <source>
        <strain evidence="2 3">CBS 10342</strain>
    </source>
</reference>
<dbReference type="InterPro" id="IPR019416">
    <property type="entry name" value="NCBP3"/>
</dbReference>
<sequence>MSGQDEGLEIDIDDDFSVRSVKTGAVEGAGSVASEGASVAASAGTATGSDVAVSVEAGAEAVPAVTGAGPVADDSMDVEVTDSRKIEAPGSEGSQPGAEENALVPRPVAVHLIGVNDLSTDEVEKYVGYYYPRIKYRVQWVDDSSCK</sequence>
<dbReference type="Pfam" id="PF10309">
    <property type="entry name" value="NCBP3"/>
    <property type="match status" value="1"/>
</dbReference>
<dbReference type="AlphaFoldDB" id="A0A167EAI1"/>
<dbReference type="KEGG" id="slb:AWJ20_4785"/>
<dbReference type="GO" id="GO:0000340">
    <property type="term" value="F:RNA 7-methylguanosine cap binding"/>
    <property type="evidence" value="ECO:0007669"/>
    <property type="project" value="InterPro"/>
</dbReference>
<dbReference type="OrthoDB" id="422106at2759"/>
<dbReference type="EMBL" id="CP014502">
    <property type="protein sequence ID" value="ANB13838.1"/>
    <property type="molecule type" value="Genomic_DNA"/>
</dbReference>
<dbReference type="Proteomes" id="UP000189580">
    <property type="component" value="Chromosome d"/>
</dbReference>
<feature type="region of interest" description="Disordered" evidence="1">
    <location>
        <begin position="82"/>
        <end position="103"/>
    </location>
</feature>
<keyword evidence="3" id="KW-1185">Reference proteome</keyword>
<name>A0A167EAI1_9ASCO</name>
<dbReference type="GO" id="GO:0003729">
    <property type="term" value="F:mRNA binding"/>
    <property type="evidence" value="ECO:0007669"/>
    <property type="project" value="InterPro"/>
</dbReference>
<accession>A0A167EAI1</accession>
<evidence type="ECO:0000256" key="1">
    <source>
        <dbReference type="SAM" id="MobiDB-lite"/>
    </source>
</evidence>
<evidence type="ECO:0000313" key="3">
    <source>
        <dbReference type="Proteomes" id="UP000189580"/>
    </source>
</evidence>
<evidence type="ECO:0000313" key="2">
    <source>
        <dbReference type="EMBL" id="ANB13838.1"/>
    </source>
</evidence>
<proteinExistence type="predicted"/>
<gene>
    <name evidence="2" type="ORF">AWJ20_4785</name>
</gene>
<dbReference type="RefSeq" id="XP_018736315.1">
    <property type="nucleotide sequence ID" value="XM_018881880.1"/>
</dbReference>
<organism evidence="2 3">
    <name type="scientific">Sugiyamaella lignohabitans</name>
    <dbReference type="NCBI Taxonomy" id="796027"/>
    <lineage>
        <taxon>Eukaryota</taxon>
        <taxon>Fungi</taxon>
        <taxon>Dikarya</taxon>
        <taxon>Ascomycota</taxon>
        <taxon>Saccharomycotina</taxon>
        <taxon>Dipodascomycetes</taxon>
        <taxon>Dipodascales</taxon>
        <taxon>Trichomonascaceae</taxon>
        <taxon>Sugiyamaella</taxon>
    </lineage>
</organism>
<dbReference type="GeneID" id="30036954"/>